<feature type="compositionally biased region" description="Basic and acidic residues" evidence="1">
    <location>
        <begin position="38"/>
        <end position="56"/>
    </location>
</feature>
<feature type="compositionally biased region" description="Basic residues" evidence="1">
    <location>
        <begin position="1"/>
        <end position="11"/>
    </location>
</feature>
<feature type="compositionally biased region" description="Acidic residues" evidence="1">
    <location>
        <begin position="57"/>
        <end position="67"/>
    </location>
</feature>
<dbReference type="InterPro" id="IPR017956">
    <property type="entry name" value="AT_hook_DNA-bd_motif"/>
</dbReference>
<reference evidence="2 3" key="1">
    <citation type="submission" date="2020-01" db="EMBL/GenBank/DDBJ databases">
        <title>Identification and distribution of gene clusters putatively required for synthesis of sphingolipid metabolism inhibitors in phylogenetically diverse species of the filamentous fungus Fusarium.</title>
        <authorList>
            <person name="Kim H.-S."/>
            <person name="Busman M."/>
            <person name="Brown D.W."/>
            <person name="Divon H."/>
            <person name="Uhlig S."/>
            <person name="Proctor R.H."/>
        </authorList>
    </citation>
    <scope>NUCLEOTIDE SEQUENCE [LARGE SCALE GENOMIC DNA]</scope>
    <source>
        <strain evidence="2 3">NRRL 20459</strain>
    </source>
</reference>
<keyword evidence="3" id="KW-1185">Reference proteome</keyword>
<dbReference type="OrthoDB" id="4754366at2759"/>
<dbReference type="GO" id="GO:0003677">
    <property type="term" value="F:DNA binding"/>
    <property type="evidence" value="ECO:0007669"/>
    <property type="project" value="InterPro"/>
</dbReference>
<feature type="region of interest" description="Disordered" evidence="1">
    <location>
        <begin position="1"/>
        <end position="112"/>
    </location>
</feature>
<feature type="compositionally biased region" description="Basic residues" evidence="1">
    <location>
        <begin position="72"/>
        <end position="82"/>
    </location>
</feature>
<gene>
    <name evidence="2" type="ORF">FALBO_5363</name>
</gene>
<evidence type="ECO:0000313" key="3">
    <source>
        <dbReference type="Proteomes" id="UP000554235"/>
    </source>
</evidence>
<name>A0A8H4LGN1_9HYPO</name>
<evidence type="ECO:0000313" key="2">
    <source>
        <dbReference type="EMBL" id="KAF4467768.1"/>
    </source>
</evidence>
<dbReference type="EMBL" id="JAADYS010000697">
    <property type="protein sequence ID" value="KAF4467768.1"/>
    <property type="molecule type" value="Genomic_DNA"/>
</dbReference>
<dbReference type="PRINTS" id="PR00929">
    <property type="entry name" value="ATHOOK"/>
</dbReference>
<sequence>MPKPRSTRRSAHSAPKNHSDPHPSSSAPDVAEALPPYVHEHHGVADLEKETDSKEEMESEEEGEEPVEQPVKRGRGRPRKHPVSAAPTGPPPKRQRGRPAKATRPGRPPLLERANPDAVAAVVGPEKPYFDAEWTEEDESWLLRDDSQEILAFANITKQDTHLLEAWRVCTQRFRCSPFALLSPLRGLTYQTAVRPEGSDAEPVLWDQEFCRQFSQVLAHPIWRRDVDVLTMVLQYAVICRTDDRRLWKMPPTDSFGPLAQLKTALESSEEPLAKSIHEMHEAARTAAPPKTFSPLSDLMLGLGKDATASHPAEHDTTHQGLRVYAVTTYDLIAIRSAIHGLGDNGVPMFATTEESLKHFHPDRKAAGIPHDYLQLRSFHQRAWLHEQRRIIRALRKE</sequence>
<comment type="caution">
    <text evidence="2">The sequence shown here is derived from an EMBL/GenBank/DDBJ whole genome shotgun (WGS) entry which is preliminary data.</text>
</comment>
<proteinExistence type="predicted"/>
<dbReference type="SMART" id="SM00384">
    <property type="entry name" value="AT_hook"/>
    <property type="match status" value="2"/>
</dbReference>
<evidence type="ECO:0000256" key="1">
    <source>
        <dbReference type="SAM" id="MobiDB-lite"/>
    </source>
</evidence>
<accession>A0A8H4LGN1</accession>
<dbReference type="Proteomes" id="UP000554235">
    <property type="component" value="Unassembled WGS sequence"/>
</dbReference>
<dbReference type="AlphaFoldDB" id="A0A8H4LGN1"/>
<protein>
    <submittedName>
        <fullName evidence="2">Uncharacterized protein</fullName>
    </submittedName>
</protein>
<organism evidence="2 3">
    <name type="scientific">Fusarium albosuccineum</name>
    <dbReference type="NCBI Taxonomy" id="1237068"/>
    <lineage>
        <taxon>Eukaryota</taxon>
        <taxon>Fungi</taxon>
        <taxon>Dikarya</taxon>
        <taxon>Ascomycota</taxon>
        <taxon>Pezizomycotina</taxon>
        <taxon>Sordariomycetes</taxon>
        <taxon>Hypocreomycetidae</taxon>
        <taxon>Hypocreales</taxon>
        <taxon>Nectriaceae</taxon>
        <taxon>Fusarium</taxon>
        <taxon>Fusarium decemcellulare species complex</taxon>
    </lineage>
</organism>